<accession>A0A1H8K860</accession>
<dbReference type="Proteomes" id="UP000199372">
    <property type="component" value="Unassembled WGS sequence"/>
</dbReference>
<name>A0A1H8K860_9RHOB</name>
<gene>
    <name evidence="1" type="ORF">SAMN04488011_107126</name>
</gene>
<reference evidence="2" key="1">
    <citation type="submission" date="2016-10" db="EMBL/GenBank/DDBJ databases">
        <authorList>
            <person name="Varghese N."/>
            <person name="Submissions S."/>
        </authorList>
    </citation>
    <scope>NUCLEOTIDE SEQUENCE [LARGE SCALE GENOMIC DNA]</scope>
    <source>
        <strain evidence="2">DSM 26893</strain>
    </source>
</reference>
<dbReference type="EMBL" id="FOCM01000007">
    <property type="protein sequence ID" value="SEN88676.1"/>
    <property type="molecule type" value="Genomic_DNA"/>
</dbReference>
<dbReference type="Pfam" id="PF06347">
    <property type="entry name" value="SH3_4"/>
    <property type="match status" value="2"/>
</dbReference>
<evidence type="ECO:0000313" key="1">
    <source>
        <dbReference type="EMBL" id="SEN88676.1"/>
    </source>
</evidence>
<keyword evidence="2" id="KW-1185">Reference proteome</keyword>
<sequence>MAAKSVWAAWAVAVLLLVVVTGQVMAQSPQSPLLGASGRGPVTQLPMPRFVSMKATEGNVRRGPSLSHRIDWVYRRKDLPLMIVAEHGHWRRVQDRDGQGGWVHYSLLSGVRTVLVEADEAPMLLKPAEGTPENARVQRGVVARIDRCLPEWCRIRAGGHRGWVRKAHLWGVGPNEVID</sequence>
<organism evidence="1 2">
    <name type="scientific">Palleronia pelagia</name>
    <dbReference type="NCBI Taxonomy" id="387096"/>
    <lineage>
        <taxon>Bacteria</taxon>
        <taxon>Pseudomonadati</taxon>
        <taxon>Pseudomonadota</taxon>
        <taxon>Alphaproteobacteria</taxon>
        <taxon>Rhodobacterales</taxon>
        <taxon>Roseobacteraceae</taxon>
        <taxon>Palleronia</taxon>
    </lineage>
</organism>
<dbReference type="Gene3D" id="2.30.30.40">
    <property type="entry name" value="SH3 Domains"/>
    <property type="match status" value="1"/>
</dbReference>
<protein>
    <submittedName>
        <fullName evidence="1">SH3-like domain-containing protein</fullName>
    </submittedName>
</protein>
<evidence type="ECO:0000313" key="2">
    <source>
        <dbReference type="Proteomes" id="UP000199372"/>
    </source>
</evidence>
<proteinExistence type="predicted"/>
<dbReference type="InterPro" id="IPR010466">
    <property type="entry name" value="DUF1058"/>
</dbReference>
<dbReference type="AlphaFoldDB" id="A0A1H8K860"/>